<organism evidence="2 3">
    <name type="scientific">Ophiocordyceps sinensis</name>
    <dbReference type="NCBI Taxonomy" id="72228"/>
    <lineage>
        <taxon>Eukaryota</taxon>
        <taxon>Fungi</taxon>
        <taxon>Dikarya</taxon>
        <taxon>Ascomycota</taxon>
        <taxon>Pezizomycotina</taxon>
        <taxon>Sordariomycetes</taxon>
        <taxon>Hypocreomycetidae</taxon>
        <taxon>Hypocreales</taxon>
        <taxon>Ophiocordycipitaceae</taxon>
        <taxon>Ophiocordyceps</taxon>
    </lineage>
</organism>
<evidence type="ECO:0000256" key="1">
    <source>
        <dbReference type="SAM" id="Phobius"/>
    </source>
</evidence>
<keyword evidence="1" id="KW-1133">Transmembrane helix</keyword>
<comment type="caution">
    <text evidence="2">The sequence shown here is derived from an EMBL/GenBank/DDBJ whole genome shotgun (WGS) entry which is preliminary data.</text>
</comment>
<accession>A0A8H4PWK5</accession>
<dbReference type="Proteomes" id="UP000557566">
    <property type="component" value="Unassembled WGS sequence"/>
</dbReference>
<feature type="transmembrane region" description="Helical" evidence="1">
    <location>
        <begin position="57"/>
        <end position="79"/>
    </location>
</feature>
<keyword evidence="1" id="KW-0812">Transmembrane</keyword>
<protein>
    <submittedName>
        <fullName evidence="2">Uncharacterized protein</fullName>
    </submittedName>
</protein>
<proteinExistence type="predicted"/>
<sequence>MSIHLSYRRRRKRRPSLIFKLLIVGNLVFALFVAGWPTSTRHRGYQRYGEAQWSLTVGGDLVVIFPWCCLGAIQIVLAVQQMKLLQRLFVTPVPQYLADISYTFYLVHGPM</sequence>
<feature type="transmembrane region" description="Helical" evidence="1">
    <location>
        <begin position="17"/>
        <end position="37"/>
    </location>
</feature>
<dbReference type="EMBL" id="JAAVMX010000003">
    <property type="protein sequence ID" value="KAF4511558.1"/>
    <property type="molecule type" value="Genomic_DNA"/>
</dbReference>
<name>A0A8H4PWK5_9HYPO</name>
<evidence type="ECO:0000313" key="2">
    <source>
        <dbReference type="EMBL" id="KAF4511558.1"/>
    </source>
</evidence>
<gene>
    <name evidence="2" type="ORF">G6O67_003341</name>
</gene>
<keyword evidence="1" id="KW-0472">Membrane</keyword>
<keyword evidence="3" id="KW-1185">Reference proteome</keyword>
<dbReference type="AlphaFoldDB" id="A0A8H4PWK5"/>
<reference evidence="2 3" key="1">
    <citation type="journal article" date="2020" name="Genome Biol. Evol.">
        <title>A new high-quality draft genome assembly of the Chinese cordyceps Ophiocordyceps sinensis.</title>
        <authorList>
            <person name="Shu R."/>
            <person name="Zhang J."/>
            <person name="Meng Q."/>
            <person name="Zhang H."/>
            <person name="Zhou G."/>
            <person name="Li M."/>
            <person name="Wu P."/>
            <person name="Zhao Y."/>
            <person name="Chen C."/>
            <person name="Qin Q."/>
        </authorList>
    </citation>
    <scope>NUCLEOTIDE SEQUENCE [LARGE SCALE GENOMIC DNA]</scope>
    <source>
        <strain evidence="2 3">IOZ07</strain>
    </source>
</reference>
<dbReference type="OrthoDB" id="5819582at2759"/>
<evidence type="ECO:0000313" key="3">
    <source>
        <dbReference type="Proteomes" id="UP000557566"/>
    </source>
</evidence>